<dbReference type="PANTHER" id="PTHR10412">
    <property type="entry name" value="MANNOSYL-OLIGOSACCHARIDE GLUCOSIDASE"/>
    <property type="match status" value="1"/>
</dbReference>
<dbReference type="OrthoDB" id="9781878at2"/>
<sequence>MREIADGAAWRRWGPYLGERQWGTVREDYSADGDAWGAFPHDHARSRAYRWGEDGLAGFCDDQQRWCLGVALWNGRDPILKERLFGLANAEGNHGEDVKEVYHYADATPTHSYNRFVYRYPLAAFPYAELLSENARRGRHDPEYELPDTGVLDGGAYVDVTVEYAKAGPDDVLMRVTLRNASAAAARVHVLPTLWARNTWSWADPEDGVARPSGGRHSMEAASAGRAVIAPASAGAVLAERPEMPARRLSIDGAWPWLFTENETNAPLLFGTPAPGPFKDGIGAAVVDGAEGTLARSGSKAAAHAALDLPAGADASLRLRFRPADDAADPFADFDAVLDLRRAEADAFFAALQAGIADPDARAVHRQAVAGLLWSKQVYLFDVGVWLAGDPVNPPPPAARRRGRNADWEHLANADVILMPDKWEYPWYAAWDLAFHCVAMAPVDAGFAKDQLVLLLRAWYMHPNGQLPAYEWNFGDVNPPVHAWAAFRVYEIDRAATGVADIAFLERILHKLMLNFTWWVNQKDAGGRNIFQGGFLGLDNIGPFNRSEPVPDGGIIDQADGTAWMAMYALNLMRIALELAQSNRVYEDIATKFFEHFMTIAGAMAHIGADGVSLWDDGDGFFYDTLRQPDGHHVPLRLRSMVGLIPIFAVEVLDESVFAKLPDFTRRLRWFLKFKPELAALVSRWNERGEGERHLLSLLRGSRLKKLLLRALDETEFLSGHGLRSLSKAHAAAPFVLERGGARYTVDYTPGESTSGLFGGNSNWRGPVWMPLNFLLIDALRQFHSYYGPDFRVECPVGSGTMLDLGEVADELARRLGRLFLPGPDGARPAVDAAAARGGAVEGHLPFHEYFHGDTGQGLGASHQTGWTALVANLLARPSLGVAPR</sequence>
<dbReference type="GO" id="GO:0009311">
    <property type="term" value="P:oligosaccharide metabolic process"/>
    <property type="evidence" value="ECO:0007669"/>
    <property type="project" value="InterPro"/>
</dbReference>
<comment type="caution">
    <text evidence="2">The sequence shown here is derived from an EMBL/GenBank/DDBJ whole genome shotgun (WGS) entry which is preliminary data.</text>
</comment>
<dbReference type="InterPro" id="IPR004888">
    <property type="entry name" value="Glycoside_hydrolase_63"/>
</dbReference>
<evidence type="ECO:0000259" key="1">
    <source>
        <dbReference type="Pfam" id="PF22422"/>
    </source>
</evidence>
<evidence type="ECO:0000313" key="3">
    <source>
        <dbReference type="Proteomes" id="UP000290759"/>
    </source>
</evidence>
<organism evidence="2 3">
    <name type="scientific">Lichenibacterium minor</name>
    <dbReference type="NCBI Taxonomy" id="2316528"/>
    <lineage>
        <taxon>Bacteria</taxon>
        <taxon>Pseudomonadati</taxon>
        <taxon>Pseudomonadota</taxon>
        <taxon>Alphaproteobacteria</taxon>
        <taxon>Hyphomicrobiales</taxon>
        <taxon>Lichenihabitantaceae</taxon>
        <taxon>Lichenibacterium</taxon>
    </lineage>
</organism>
<protein>
    <submittedName>
        <fullName evidence="2">Glucosidase</fullName>
    </submittedName>
</protein>
<dbReference type="GO" id="GO:0004573">
    <property type="term" value="F:Glc3Man9GlcNAc2 oligosaccharide glucosidase activity"/>
    <property type="evidence" value="ECO:0007669"/>
    <property type="project" value="InterPro"/>
</dbReference>
<dbReference type="Pfam" id="PF22422">
    <property type="entry name" value="MGH1-like_GH"/>
    <property type="match status" value="1"/>
</dbReference>
<proteinExistence type="predicted"/>
<reference evidence="2 3" key="2">
    <citation type="submission" date="2019-02" db="EMBL/GenBank/DDBJ databases">
        <title>'Lichenibacterium ramalinii' gen. nov. sp. nov., 'Lichenibacterium minor' gen. nov. sp. nov.</title>
        <authorList>
            <person name="Pankratov T."/>
        </authorList>
    </citation>
    <scope>NUCLEOTIDE SEQUENCE [LARGE SCALE GENOMIC DNA]</scope>
    <source>
        <strain evidence="2 3">RmlP026</strain>
    </source>
</reference>
<keyword evidence="3" id="KW-1185">Reference proteome</keyword>
<reference evidence="2 3" key="1">
    <citation type="submission" date="2018-12" db="EMBL/GenBank/DDBJ databases">
        <authorList>
            <person name="Grouzdev D.S."/>
            <person name="Krutkina M.S."/>
        </authorList>
    </citation>
    <scope>NUCLEOTIDE SEQUENCE [LARGE SCALE GENOMIC DNA]</scope>
    <source>
        <strain evidence="2 3">RmlP026</strain>
    </source>
</reference>
<gene>
    <name evidence="2" type="ORF">D3273_01350</name>
</gene>
<dbReference type="Gene3D" id="1.50.10.10">
    <property type="match status" value="2"/>
</dbReference>
<dbReference type="Proteomes" id="UP000290759">
    <property type="component" value="Unassembled WGS sequence"/>
</dbReference>
<dbReference type="InterPro" id="IPR008928">
    <property type="entry name" value="6-hairpin_glycosidase_sf"/>
</dbReference>
<dbReference type="InterPro" id="IPR012341">
    <property type="entry name" value="6hp_glycosidase-like_sf"/>
</dbReference>
<feature type="domain" description="Mannosylglycerate hydrolase MGH1-like glycoside hydrolase" evidence="1">
    <location>
        <begin position="425"/>
        <end position="528"/>
    </location>
</feature>
<dbReference type="AlphaFoldDB" id="A0A4Q2UFS0"/>
<evidence type="ECO:0000313" key="2">
    <source>
        <dbReference type="EMBL" id="RYC34087.1"/>
    </source>
</evidence>
<dbReference type="SUPFAM" id="SSF48208">
    <property type="entry name" value="Six-hairpin glycosidases"/>
    <property type="match status" value="1"/>
</dbReference>
<dbReference type="PANTHER" id="PTHR10412:SF10">
    <property type="entry name" value="GLYCOSYL HYDROLASE FAMILY 63 C-TERMINAL DOMAIN-CONTAINING PROTEIN"/>
    <property type="match status" value="1"/>
</dbReference>
<name>A0A4Q2UFS0_9HYPH</name>
<accession>A0A4Q2UFS0</accession>
<dbReference type="EMBL" id="QYBB01000001">
    <property type="protein sequence ID" value="RYC34087.1"/>
    <property type="molecule type" value="Genomic_DNA"/>
</dbReference>
<dbReference type="InterPro" id="IPR054491">
    <property type="entry name" value="MGH1-like_GH"/>
</dbReference>